<keyword evidence="3" id="KW-1185">Reference proteome</keyword>
<dbReference type="EMBL" id="JBFXLT010000004">
    <property type="protein sequence ID" value="KAL2821554.1"/>
    <property type="molecule type" value="Genomic_DNA"/>
</dbReference>
<feature type="region of interest" description="Disordered" evidence="1">
    <location>
        <begin position="51"/>
        <end position="79"/>
    </location>
</feature>
<feature type="region of interest" description="Disordered" evidence="1">
    <location>
        <begin position="145"/>
        <end position="166"/>
    </location>
</feature>
<evidence type="ECO:0000256" key="1">
    <source>
        <dbReference type="SAM" id="MobiDB-lite"/>
    </source>
</evidence>
<proteinExistence type="predicted"/>
<organism evidence="2 3">
    <name type="scientific">Aspergillus granulosus</name>
    <dbReference type="NCBI Taxonomy" id="176169"/>
    <lineage>
        <taxon>Eukaryota</taxon>
        <taxon>Fungi</taxon>
        <taxon>Dikarya</taxon>
        <taxon>Ascomycota</taxon>
        <taxon>Pezizomycotina</taxon>
        <taxon>Eurotiomycetes</taxon>
        <taxon>Eurotiomycetidae</taxon>
        <taxon>Eurotiales</taxon>
        <taxon>Aspergillaceae</taxon>
        <taxon>Aspergillus</taxon>
        <taxon>Aspergillus subgen. Nidulantes</taxon>
    </lineage>
</organism>
<gene>
    <name evidence="2" type="ORF">BJX63DRAFT_219002</name>
</gene>
<accession>A0ABR4I1D1</accession>
<feature type="compositionally biased region" description="Polar residues" evidence="1">
    <location>
        <begin position="145"/>
        <end position="163"/>
    </location>
</feature>
<evidence type="ECO:0000313" key="3">
    <source>
        <dbReference type="Proteomes" id="UP001610334"/>
    </source>
</evidence>
<name>A0ABR4I1D1_9EURO</name>
<sequence>MCVGENGACGRSQVSSACHNAASHRRDGFQSPGRIIAERLELPGRLRRGRKVEGARGDEIDLEGSQGEPMGGTRSLGRTKGLPSRFRCVSRLQLSATQAGVHRLLWSGLLVARFPCSPKNLAPSSNPTAGRRTEAVTDCHSAWQTQASQSGPGTQDQQPNLSSDRGLALSEWRPAPRAPRPSQITAVFQIPKIKSNPNQSGIAAARKGGLSSVSFHISSMTKMISKLLHAIIYHSGGPFIPRALHPSFLDSDNTSSLQP</sequence>
<comment type="caution">
    <text evidence="2">The sequence shown here is derived from an EMBL/GenBank/DDBJ whole genome shotgun (WGS) entry which is preliminary data.</text>
</comment>
<reference evidence="2 3" key="1">
    <citation type="submission" date="2024-07" db="EMBL/GenBank/DDBJ databases">
        <title>Section-level genome sequencing and comparative genomics of Aspergillus sections Usti and Cavernicolus.</title>
        <authorList>
            <consortium name="Lawrence Berkeley National Laboratory"/>
            <person name="Nybo J.L."/>
            <person name="Vesth T.C."/>
            <person name="Theobald S."/>
            <person name="Frisvad J.C."/>
            <person name="Larsen T.O."/>
            <person name="Kjaerboelling I."/>
            <person name="Rothschild-Mancinelli K."/>
            <person name="Lyhne E.K."/>
            <person name="Kogle M.E."/>
            <person name="Barry K."/>
            <person name="Clum A."/>
            <person name="Na H."/>
            <person name="Ledsgaard L."/>
            <person name="Lin J."/>
            <person name="Lipzen A."/>
            <person name="Kuo A."/>
            <person name="Riley R."/>
            <person name="Mondo S."/>
            <person name="Labutti K."/>
            <person name="Haridas S."/>
            <person name="Pangalinan J."/>
            <person name="Salamov A.A."/>
            <person name="Simmons B.A."/>
            <person name="Magnuson J.K."/>
            <person name="Chen J."/>
            <person name="Drula E."/>
            <person name="Henrissat B."/>
            <person name="Wiebenga A."/>
            <person name="Lubbers R.J."/>
            <person name="Gomes A.C."/>
            <person name="Makela M.R."/>
            <person name="Stajich J."/>
            <person name="Grigoriev I.V."/>
            <person name="Mortensen U.H."/>
            <person name="De Vries R.P."/>
            <person name="Baker S.E."/>
            <person name="Andersen M.R."/>
        </authorList>
    </citation>
    <scope>NUCLEOTIDE SEQUENCE [LARGE SCALE GENOMIC DNA]</scope>
    <source>
        <strain evidence="2 3">CBS 588.65</strain>
    </source>
</reference>
<protein>
    <submittedName>
        <fullName evidence="2">Uncharacterized protein</fullName>
    </submittedName>
</protein>
<dbReference type="Proteomes" id="UP001610334">
    <property type="component" value="Unassembled WGS sequence"/>
</dbReference>
<evidence type="ECO:0000313" key="2">
    <source>
        <dbReference type="EMBL" id="KAL2821554.1"/>
    </source>
</evidence>